<dbReference type="EMBL" id="GBRH01224246">
    <property type="protein sequence ID" value="JAD73649.1"/>
    <property type="molecule type" value="Transcribed_RNA"/>
</dbReference>
<protein>
    <submittedName>
        <fullName evidence="1">Uncharacterized protein</fullName>
    </submittedName>
</protein>
<accession>A0A0A9CBJ9</accession>
<proteinExistence type="predicted"/>
<sequence length="39" mass="4460">MYERMRRANVCPSCETLTLLLHSARAGLFNKARSCIPLH</sequence>
<reference evidence="1" key="1">
    <citation type="submission" date="2014-09" db="EMBL/GenBank/DDBJ databases">
        <authorList>
            <person name="Magalhaes I.L.F."/>
            <person name="Oliveira U."/>
            <person name="Santos F.R."/>
            <person name="Vidigal T.H.D.A."/>
            <person name="Brescovit A.D."/>
            <person name="Santos A.J."/>
        </authorList>
    </citation>
    <scope>NUCLEOTIDE SEQUENCE</scope>
    <source>
        <tissue evidence="1">Shoot tissue taken approximately 20 cm above the soil surface</tissue>
    </source>
</reference>
<dbReference type="AlphaFoldDB" id="A0A0A9CBJ9"/>
<name>A0A0A9CBJ9_ARUDO</name>
<evidence type="ECO:0000313" key="1">
    <source>
        <dbReference type="EMBL" id="JAD73649.1"/>
    </source>
</evidence>
<reference evidence="1" key="2">
    <citation type="journal article" date="2015" name="Data Brief">
        <title>Shoot transcriptome of the giant reed, Arundo donax.</title>
        <authorList>
            <person name="Barrero R.A."/>
            <person name="Guerrero F.D."/>
            <person name="Moolhuijzen P."/>
            <person name="Goolsby J.A."/>
            <person name="Tidwell J."/>
            <person name="Bellgard S.E."/>
            <person name="Bellgard M.I."/>
        </authorList>
    </citation>
    <scope>NUCLEOTIDE SEQUENCE</scope>
    <source>
        <tissue evidence="1">Shoot tissue taken approximately 20 cm above the soil surface</tissue>
    </source>
</reference>
<organism evidence="1">
    <name type="scientific">Arundo donax</name>
    <name type="common">Giant reed</name>
    <name type="synonym">Donax arundinaceus</name>
    <dbReference type="NCBI Taxonomy" id="35708"/>
    <lineage>
        <taxon>Eukaryota</taxon>
        <taxon>Viridiplantae</taxon>
        <taxon>Streptophyta</taxon>
        <taxon>Embryophyta</taxon>
        <taxon>Tracheophyta</taxon>
        <taxon>Spermatophyta</taxon>
        <taxon>Magnoliopsida</taxon>
        <taxon>Liliopsida</taxon>
        <taxon>Poales</taxon>
        <taxon>Poaceae</taxon>
        <taxon>PACMAD clade</taxon>
        <taxon>Arundinoideae</taxon>
        <taxon>Arundineae</taxon>
        <taxon>Arundo</taxon>
    </lineage>
</organism>